<feature type="domain" description="Fe/B12 periplasmic-binding" evidence="1">
    <location>
        <begin position="14"/>
        <end position="286"/>
    </location>
</feature>
<accession>A0A0E9M366</accession>
<reference evidence="2 3" key="1">
    <citation type="journal article" date="2015" name="Microbes Environ.">
        <title>Distribution and evolution of nitrogen fixation genes in the phylum bacteroidetes.</title>
        <authorList>
            <person name="Inoue J."/>
            <person name="Oshima K."/>
            <person name="Suda W."/>
            <person name="Sakamoto M."/>
            <person name="Iino T."/>
            <person name="Noda S."/>
            <person name="Hongoh Y."/>
            <person name="Hattori M."/>
            <person name="Ohkuma M."/>
        </authorList>
    </citation>
    <scope>NUCLEOTIDE SEQUENCE [LARGE SCALE GENOMIC DNA]</scope>
    <source>
        <strain evidence="2">JCM 15548</strain>
    </source>
</reference>
<dbReference type="InterPro" id="IPR002491">
    <property type="entry name" value="ABC_transptr_periplasmic_BD"/>
</dbReference>
<dbReference type="PANTHER" id="PTHR30535:SF34">
    <property type="entry name" value="MOLYBDATE-BINDING PROTEIN MOLA"/>
    <property type="match status" value="1"/>
</dbReference>
<dbReference type="Proteomes" id="UP000032900">
    <property type="component" value="Unassembled WGS sequence"/>
</dbReference>
<dbReference type="Gene3D" id="3.40.50.1980">
    <property type="entry name" value="Nitrogenase molybdenum iron protein domain"/>
    <property type="match status" value="2"/>
</dbReference>
<dbReference type="Pfam" id="PF01497">
    <property type="entry name" value="Peripla_BP_2"/>
    <property type="match status" value="1"/>
</dbReference>
<gene>
    <name evidence="2" type="ORF">JCM15548_14341</name>
</gene>
<protein>
    <submittedName>
        <fullName evidence="2">Iron(III) ABC transporter, periplasmic iron-binding protein, putative</fullName>
    </submittedName>
</protein>
<dbReference type="SUPFAM" id="SSF53807">
    <property type="entry name" value="Helical backbone' metal receptor"/>
    <property type="match status" value="1"/>
</dbReference>
<dbReference type="EMBL" id="BAZW01000070">
    <property type="protein sequence ID" value="GAO31928.1"/>
    <property type="molecule type" value="Genomic_DNA"/>
</dbReference>
<evidence type="ECO:0000313" key="2">
    <source>
        <dbReference type="EMBL" id="GAO31928.1"/>
    </source>
</evidence>
<name>A0A0E9M366_9BACT</name>
<dbReference type="InterPro" id="IPR050902">
    <property type="entry name" value="ABC_Transporter_SBP"/>
</dbReference>
<comment type="caution">
    <text evidence="2">The sequence shown here is derived from an EMBL/GenBank/DDBJ whole genome shotgun (WGS) entry which is preliminary data.</text>
</comment>
<evidence type="ECO:0000313" key="3">
    <source>
        <dbReference type="Proteomes" id="UP000032900"/>
    </source>
</evidence>
<dbReference type="RefSeq" id="WP_062128355.1">
    <property type="nucleotide sequence ID" value="NZ_BAZW01000070.1"/>
</dbReference>
<dbReference type="PROSITE" id="PS50983">
    <property type="entry name" value="FE_B12_PBP"/>
    <property type="match status" value="1"/>
</dbReference>
<dbReference type="AlphaFoldDB" id="A0A0E9M366"/>
<keyword evidence="3" id="KW-1185">Reference proteome</keyword>
<dbReference type="PANTHER" id="PTHR30535">
    <property type="entry name" value="VITAMIN B12-BINDING PROTEIN"/>
    <property type="match status" value="1"/>
</dbReference>
<organism evidence="2 3">
    <name type="scientific">Geofilum rubicundum JCM 15548</name>
    <dbReference type="NCBI Taxonomy" id="1236989"/>
    <lineage>
        <taxon>Bacteria</taxon>
        <taxon>Pseudomonadati</taxon>
        <taxon>Bacteroidota</taxon>
        <taxon>Bacteroidia</taxon>
        <taxon>Marinilabiliales</taxon>
        <taxon>Marinilabiliaceae</taxon>
        <taxon>Geofilum</taxon>
    </lineage>
</organism>
<evidence type="ECO:0000259" key="1">
    <source>
        <dbReference type="PROSITE" id="PS50983"/>
    </source>
</evidence>
<dbReference type="STRING" id="1236989.JCM15548_14341"/>
<proteinExistence type="predicted"/>
<sequence length="325" mass="36661">MLSRKVEVPLEVRQMVGVGPGALRFLVYMQLTDRISGVEDIELRPGRAYAYAQPSLKEKSIIGPMRGGDAELLTAHQPDVIFMTGGTAGEADDLQKQTGIPVVALQTGNFNKQRETFNRALQMIGEITQTEKRAADIIQFINREIEALKNNVPEEFIQSRVYVGGISYSGARGLTSTIPFYDAFEFVKAKNVAAGLADTHHVEGSNATTIDLEQLIVWNPDYLFIDAAGLTLSQPQLSPESPLHITLRAFREKTLYTLMPYNWYSTNYETILVNAWYIASVIYPERVSDFQFLARRKAIYEFMIGKDISDDLLKMYEGWKPLNRF</sequence>